<dbReference type="Proteomes" id="UP001066276">
    <property type="component" value="Chromosome 12"/>
</dbReference>
<sequence>MASTVVLFTPEVATLRPHTITQCGAALELRHTGAVVERYSTHMSLTIQLVPHTCLPGTDVIKTKEVCAAHVTPSKARCGGPLVEHKHPRATAMDARCYGAEIADELKMKLTGNDDKLQDDLERWKTLVCRRIFYL</sequence>
<evidence type="ECO:0000313" key="2">
    <source>
        <dbReference type="Proteomes" id="UP001066276"/>
    </source>
</evidence>
<reference evidence="1" key="1">
    <citation type="journal article" date="2022" name="bioRxiv">
        <title>Sequencing and chromosome-scale assembly of the giantPleurodeles waltlgenome.</title>
        <authorList>
            <person name="Brown T."/>
            <person name="Elewa A."/>
            <person name="Iarovenko S."/>
            <person name="Subramanian E."/>
            <person name="Araus A.J."/>
            <person name="Petzold A."/>
            <person name="Susuki M."/>
            <person name="Suzuki K.-i.T."/>
            <person name="Hayashi T."/>
            <person name="Toyoda A."/>
            <person name="Oliveira C."/>
            <person name="Osipova E."/>
            <person name="Leigh N.D."/>
            <person name="Simon A."/>
            <person name="Yun M.H."/>
        </authorList>
    </citation>
    <scope>NUCLEOTIDE SEQUENCE</scope>
    <source>
        <strain evidence="1">20211129_DDA</strain>
        <tissue evidence="1">Liver</tissue>
    </source>
</reference>
<accession>A0AAV7L4I2</accession>
<proteinExistence type="predicted"/>
<organism evidence="1 2">
    <name type="scientific">Pleurodeles waltl</name>
    <name type="common">Iberian ribbed newt</name>
    <dbReference type="NCBI Taxonomy" id="8319"/>
    <lineage>
        <taxon>Eukaryota</taxon>
        <taxon>Metazoa</taxon>
        <taxon>Chordata</taxon>
        <taxon>Craniata</taxon>
        <taxon>Vertebrata</taxon>
        <taxon>Euteleostomi</taxon>
        <taxon>Amphibia</taxon>
        <taxon>Batrachia</taxon>
        <taxon>Caudata</taxon>
        <taxon>Salamandroidea</taxon>
        <taxon>Salamandridae</taxon>
        <taxon>Pleurodelinae</taxon>
        <taxon>Pleurodeles</taxon>
    </lineage>
</organism>
<protein>
    <submittedName>
        <fullName evidence="1">Uncharacterized protein</fullName>
    </submittedName>
</protein>
<comment type="caution">
    <text evidence="1">The sequence shown here is derived from an EMBL/GenBank/DDBJ whole genome shotgun (WGS) entry which is preliminary data.</text>
</comment>
<evidence type="ECO:0000313" key="1">
    <source>
        <dbReference type="EMBL" id="KAJ1085330.1"/>
    </source>
</evidence>
<dbReference type="EMBL" id="JANPWB010000016">
    <property type="protein sequence ID" value="KAJ1085330.1"/>
    <property type="molecule type" value="Genomic_DNA"/>
</dbReference>
<gene>
    <name evidence="1" type="ORF">NDU88_005463</name>
</gene>
<dbReference type="AlphaFoldDB" id="A0AAV7L4I2"/>
<keyword evidence="2" id="KW-1185">Reference proteome</keyword>
<name>A0AAV7L4I2_PLEWA</name>